<dbReference type="Proteomes" id="UP001556196">
    <property type="component" value="Unassembled WGS sequence"/>
</dbReference>
<evidence type="ECO:0000313" key="2">
    <source>
        <dbReference type="Proteomes" id="UP001556196"/>
    </source>
</evidence>
<organism evidence="1 2">
    <name type="scientific">Mesorhizobium marinum</name>
    <dbReference type="NCBI Taxonomy" id="3228790"/>
    <lineage>
        <taxon>Bacteria</taxon>
        <taxon>Pseudomonadati</taxon>
        <taxon>Pseudomonadota</taxon>
        <taxon>Alphaproteobacteria</taxon>
        <taxon>Hyphomicrobiales</taxon>
        <taxon>Phyllobacteriaceae</taxon>
        <taxon>Mesorhizobium</taxon>
    </lineage>
</organism>
<proteinExistence type="predicted"/>
<reference evidence="1 2" key="1">
    <citation type="submission" date="2024-06" db="EMBL/GenBank/DDBJ databases">
        <authorList>
            <person name="Tuo L."/>
        </authorList>
    </citation>
    <scope>NUCLEOTIDE SEQUENCE [LARGE SCALE GENOMIC DNA]</scope>
    <source>
        <strain evidence="1 2">ZMM04-5</strain>
    </source>
</reference>
<accession>A0ABV3R1A1</accession>
<gene>
    <name evidence="1" type="ORF">ABUE31_12555</name>
</gene>
<sequence>MAETVAIAPPNALLFISDSSGGAAPEFVENRPIRSTDTVISVDCLPDMDGETRVTLGAATEVGMAGPPVFDGTIKTPTKGLLVSTVEHEEILAAAVPSLETRIRIWTSRTVDPDDSVIAWGG</sequence>
<dbReference type="EMBL" id="JBFOCI010000003">
    <property type="protein sequence ID" value="MEW9806815.1"/>
    <property type="molecule type" value="Genomic_DNA"/>
</dbReference>
<keyword evidence="2" id="KW-1185">Reference proteome</keyword>
<comment type="caution">
    <text evidence="1">The sequence shown here is derived from an EMBL/GenBank/DDBJ whole genome shotgun (WGS) entry which is preliminary data.</text>
</comment>
<evidence type="ECO:0000313" key="1">
    <source>
        <dbReference type="EMBL" id="MEW9806815.1"/>
    </source>
</evidence>
<dbReference type="RefSeq" id="WP_367723940.1">
    <property type="nucleotide sequence ID" value="NZ_JBFOCI010000003.1"/>
</dbReference>
<name>A0ABV3R1A1_9HYPH</name>
<protein>
    <submittedName>
        <fullName evidence="1">Uncharacterized protein</fullName>
    </submittedName>
</protein>